<proteinExistence type="predicted"/>
<name>A0ACB7XK14_9ERIC</name>
<comment type="caution">
    <text evidence="1">The sequence shown here is derived from an EMBL/GenBank/DDBJ whole genome shotgun (WGS) entry which is preliminary data.</text>
</comment>
<dbReference type="EMBL" id="CM037160">
    <property type="protein sequence ID" value="KAH7841140.1"/>
    <property type="molecule type" value="Genomic_DNA"/>
</dbReference>
<accession>A0ACB7XK14</accession>
<evidence type="ECO:0000313" key="1">
    <source>
        <dbReference type="EMBL" id="KAH7841140.1"/>
    </source>
</evidence>
<organism evidence="1 2">
    <name type="scientific">Vaccinium darrowii</name>
    <dbReference type="NCBI Taxonomy" id="229202"/>
    <lineage>
        <taxon>Eukaryota</taxon>
        <taxon>Viridiplantae</taxon>
        <taxon>Streptophyta</taxon>
        <taxon>Embryophyta</taxon>
        <taxon>Tracheophyta</taxon>
        <taxon>Spermatophyta</taxon>
        <taxon>Magnoliopsida</taxon>
        <taxon>eudicotyledons</taxon>
        <taxon>Gunneridae</taxon>
        <taxon>Pentapetalae</taxon>
        <taxon>asterids</taxon>
        <taxon>Ericales</taxon>
        <taxon>Ericaceae</taxon>
        <taxon>Vaccinioideae</taxon>
        <taxon>Vaccinieae</taxon>
        <taxon>Vaccinium</taxon>
    </lineage>
</organism>
<keyword evidence="2" id="KW-1185">Reference proteome</keyword>
<gene>
    <name evidence="1" type="ORF">Vadar_026100</name>
</gene>
<protein>
    <submittedName>
        <fullName evidence="1">Uncharacterized protein</fullName>
    </submittedName>
</protein>
<evidence type="ECO:0000313" key="2">
    <source>
        <dbReference type="Proteomes" id="UP000828048"/>
    </source>
</evidence>
<reference evidence="1 2" key="1">
    <citation type="journal article" date="2021" name="Hortic Res">
        <title>High-quality reference genome and annotation aids understanding of berry development for evergreen blueberry (Vaccinium darrowii).</title>
        <authorList>
            <person name="Yu J."/>
            <person name="Hulse-Kemp A.M."/>
            <person name="Babiker E."/>
            <person name="Staton M."/>
        </authorList>
    </citation>
    <scope>NUCLEOTIDE SEQUENCE [LARGE SCALE GENOMIC DNA]</scope>
    <source>
        <strain evidence="2">cv. NJ 8807/NJ 8810</strain>
        <tissue evidence="1">Young leaf</tissue>
    </source>
</reference>
<dbReference type="Proteomes" id="UP000828048">
    <property type="component" value="Chromosome 10"/>
</dbReference>
<sequence>MAETENKVTMETPSIAKVSLKLLIDTKGNRVLFAEAGKDFVDFLFSLLHLPLGTVVRLITEQSPMGNLYESIQNMSETYFLSNQTKDSLLKPNPTFSATEVPLLPLDGSTSLPKKYYTCPRNPSISDGYGPFNYHGYVAGDPHAVCPSCGKSLSKEILYVSAANEVWEGGFVKGVVTYTVTDDLVVTPASPISSITMLLDRFNVKEMGAVEERVVDLGMPEIDDARYCDEGSPSGLVFCVAFVFPIIFVGD</sequence>